<organism evidence="1 2">
    <name type="scientific">Dreissena polymorpha</name>
    <name type="common">Zebra mussel</name>
    <name type="synonym">Mytilus polymorpha</name>
    <dbReference type="NCBI Taxonomy" id="45954"/>
    <lineage>
        <taxon>Eukaryota</taxon>
        <taxon>Metazoa</taxon>
        <taxon>Spiralia</taxon>
        <taxon>Lophotrochozoa</taxon>
        <taxon>Mollusca</taxon>
        <taxon>Bivalvia</taxon>
        <taxon>Autobranchia</taxon>
        <taxon>Heteroconchia</taxon>
        <taxon>Euheterodonta</taxon>
        <taxon>Imparidentia</taxon>
        <taxon>Neoheterodontei</taxon>
        <taxon>Myida</taxon>
        <taxon>Dreissenoidea</taxon>
        <taxon>Dreissenidae</taxon>
        <taxon>Dreissena</taxon>
    </lineage>
</organism>
<keyword evidence="2" id="KW-1185">Reference proteome</keyword>
<dbReference type="AlphaFoldDB" id="A0A9D4SA03"/>
<protein>
    <submittedName>
        <fullName evidence="1">Uncharacterized protein</fullName>
    </submittedName>
</protein>
<dbReference type="EMBL" id="JAIWYP010000001">
    <property type="protein sequence ID" value="KAH3896038.1"/>
    <property type="molecule type" value="Genomic_DNA"/>
</dbReference>
<comment type="caution">
    <text evidence="1">The sequence shown here is derived from an EMBL/GenBank/DDBJ whole genome shotgun (WGS) entry which is preliminary data.</text>
</comment>
<gene>
    <name evidence="1" type="ORF">DPMN_020209</name>
</gene>
<accession>A0A9D4SA03</accession>
<reference evidence="1" key="2">
    <citation type="submission" date="2020-11" db="EMBL/GenBank/DDBJ databases">
        <authorList>
            <person name="McCartney M.A."/>
            <person name="Auch B."/>
            <person name="Kono T."/>
            <person name="Mallez S."/>
            <person name="Becker A."/>
            <person name="Gohl D.M."/>
            <person name="Silverstein K.A.T."/>
            <person name="Koren S."/>
            <person name="Bechman K.B."/>
            <person name="Herman A."/>
            <person name="Abrahante J.E."/>
            <person name="Garbe J."/>
        </authorList>
    </citation>
    <scope>NUCLEOTIDE SEQUENCE</scope>
    <source>
        <strain evidence="1">Duluth1</strain>
        <tissue evidence="1">Whole animal</tissue>
    </source>
</reference>
<dbReference type="Proteomes" id="UP000828390">
    <property type="component" value="Unassembled WGS sequence"/>
</dbReference>
<reference evidence="1" key="1">
    <citation type="journal article" date="2019" name="bioRxiv">
        <title>The Genome of the Zebra Mussel, Dreissena polymorpha: A Resource for Invasive Species Research.</title>
        <authorList>
            <person name="McCartney M.A."/>
            <person name="Auch B."/>
            <person name="Kono T."/>
            <person name="Mallez S."/>
            <person name="Zhang Y."/>
            <person name="Obille A."/>
            <person name="Becker A."/>
            <person name="Abrahante J.E."/>
            <person name="Garbe J."/>
            <person name="Badalamenti J.P."/>
            <person name="Herman A."/>
            <person name="Mangelson H."/>
            <person name="Liachko I."/>
            <person name="Sullivan S."/>
            <person name="Sone E.D."/>
            <person name="Koren S."/>
            <person name="Silverstein K.A.T."/>
            <person name="Beckman K.B."/>
            <person name="Gohl D.M."/>
        </authorList>
    </citation>
    <scope>NUCLEOTIDE SEQUENCE</scope>
    <source>
        <strain evidence="1">Duluth1</strain>
        <tissue evidence="1">Whole animal</tissue>
    </source>
</reference>
<evidence type="ECO:0000313" key="1">
    <source>
        <dbReference type="EMBL" id="KAH3896038.1"/>
    </source>
</evidence>
<evidence type="ECO:0000313" key="2">
    <source>
        <dbReference type="Proteomes" id="UP000828390"/>
    </source>
</evidence>
<proteinExistence type="predicted"/>
<sequence>MVDHGHMAMVCHGHMAMVYHGHMTMANHVLLNGTTVFDHGHHDHAVHDRGRSLPLSPAEEPSQFIGQNAVTQILTVLETMRDENREMKQMLQRLLARSATDDEPMQLPENITLPIGTFEQMDEFEEHLGDEATIHLF</sequence>
<name>A0A9D4SA03_DREPO</name>